<protein>
    <submittedName>
        <fullName evidence="3">Xanthine dehydrogenase family protein molybdopterin-binding subunit</fullName>
    </submittedName>
</protein>
<feature type="domain" description="Aldehyde oxidase/xanthine dehydrogenase a/b hammerhead" evidence="2">
    <location>
        <begin position="22"/>
        <end position="127"/>
    </location>
</feature>
<name>A0A937VYI7_UNCTE</name>
<dbReference type="SUPFAM" id="SSF56003">
    <property type="entry name" value="Molybdenum cofactor-binding domain"/>
    <property type="match status" value="1"/>
</dbReference>
<proteinExistence type="predicted"/>
<dbReference type="AlphaFoldDB" id="A0A937VYI7"/>
<comment type="caution">
    <text evidence="3">The sequence shown here is derived from an EMBL/GenBank/DDBJ whole genome shotgun (WGS) entry which is preliminary data.</text>
</comment>
<dbReference type="Gene3D" id="3.90.1170.50">
    <property type="entry name" value="Aldehyde oxidase/xanthine dehydrogenase, a/b hammerhead"/>
    <property type="match status" value="1"/>
</dbReference>
<organism evidence="3 4">
    <name type="scientific">Tectimicrobiota bacterium</name>
    <dbReference type="NCBI Taxonomy" id="2528274"/>
    <lineage>
        <taxon>Bacteria</taxon>
        <taxon>Pseudomonadati</taxon>
        <taxon>Nitrospinota/Tectimicrobiota group</taxon>
        <taxon>Candidatus Tectimicrobiota</taxon>
    </lineage>
</organism>
<dbReference type="Proteomes" id="UP000712673">
    <property type="component" value="Unassembled WGS sequence"/>
</dbReference>
<evidence type="ECO:0000313" key="3">
    <source>
        <dbReference type="EMBL" id="MBM3222893.1"/>
    </source>
</evidence>
<dbReference type="SMART" id="SM01008">
    <property type="entry name" value="Ald_Xan_dh_C"/>
    <property type="match status" value="1"/>
</dbReference>
<accession>A0A937VYI7</accession>
<dbReference type="EMBL" id="VGLS01000067">
    <property type="protein sequence ID" value="MBM3222893.1"/>
    <property type="molecule type" value="Genomic_DNA"/>
</dbReference>
<dbReference type="PANTHER" id="PTHR11908:SF157">
    <property type="entry name" value="XANTHINE DEHYDROGENASE SUBUNIT D-RELATED"/>
    <property type="match status" value="1"/>
</dbReference>
<dbReference type="InterPro" id="IPR016208">
    <property type="entry name" value="Ald_Oxase/xanthine_DH-like"/>
</dbReference>
<dbReference type="InterPro" id="IPR000674">
    <property type="entry name" value="Ald_Oxase/Xan_DH_a/b"/>
</dbReference>
<evidence type="ECO:0000256" key="1">
    <source>
        <dbReference type="SAM" id="MobiDB-lite"/>
    </source>
</evidence>
<gene>
    <name evidence="3" type="ORF">FJZ47_03690</name>
</gene>
<sequence length="749" mass="81089">MPTSFSAIGQPVPQEEGPEKVSGRALYAADVRLPGMLWGRVLRSPYPHATLRHIDTSKARQVPGVHAVLTGQDLPDRRVGRLLRDIPVLARERVLFVGEKVAAVAAETLEAAEAALALIAVEYDILPAVFDPVEAMSSTAPTLHPQMVSYEGLPQPVATEHNVFAHNRWSKGDTEAGWRAADHLFEHTFRTQLMHQGYIEPHACVVDIDAQGRAQVWANNKGPFMLREQLAAVWDVAQEQIRVNPTSIGGDFGGKGSFMDVPLCYHLARHAGRPVKMVMDYIQELMAGNPRHPALITLKTGVTRDGRMVARQARVVFNSGAYGAFKPRVYIRGADHCGGPYRIPHVQIDSYMVYTNNVPCGHMRSPGKPQVAFAVESHMDMMAHELGIDPYAFRLRNILQDGDISPVGETLQHIRAEATLRQAAEAVGWDRTARRPYVGRGLAIADQPQGVGQSAAAVSIDAHGQVHLYMSLWDTGTGAHTIMRQIVAETLTVPVEQVRLVMQDTDAVPFESGPGGTRVTYTAGQAAFGAARDLRDKLCAVAAELLDGSVEHLQLLQGRFEMPGQPPRTLALAEVVAQTLSTTGNPLRGTMQVTTTPPHDTAFCAQAAEVEVDPETGQITVTKIVTAHDVGVILNPLTHQGQIEGGMMQGFGYAMMEELCTEEGHVATLSLGDYKLPTIKDIPELVTVLLEPGPGPAPYQSKGIGESSNTPVAAAIANAVFDAVGVRVMDLPLTAEKVFHALQARDRLS</sequence>
<dbReference type="Pfam" id="PF01315">
    <property type="entry name" value="Ald_Xan_dh_C"/>
    <property type="match status" value="1"/>
</dbReference>
<dbReference type="Gene3D" id="3.30.365.10">
    <property type="entry name" value="Aldehyde oxidase/xanthine dehydrogenase, molybdopterin binding domain"/>
    <property type="match status" value="4"/>
</dbReference>
<reference evidence="3" key="1">
    <citation type="submission" date="2019-03" db="EMBL/GenBank/DDBJ databases">
        <title>Lake Tanganyika Metagenome-Assembled Genomes (MAGs).</title>
        <authorList>
            <person name="Tran P."/>
        </authorList>
    </citation>
    <scope>NUCLEOTIDE SEQUENCE</scope>
    <source>
        <strain evidence="3">K_DeepCast_65m_m2_066</strain>
    </source>
</reference>
<dbReference type="PANTHER" id="PTHR11908">
    <property type="entry name" value="XANTHINE DEHYDROGENASE"/>
    <property type="match status" value="1"/>
</dbReference>
<dbReference type="InterPro" id="IPR036856">
    <property type="entry name" value="Ald_Oxase/Xan_DH_a/b_sf"/>
</dbReference>
<dbReference type="Pfam" id="PF02738">
    <property type="entry name" value="MoCoBD_1"/>
    <property type="match status" value="1"/>
</dbReference>
<dbReference type="GO" id="GO:0005506">
    <property type="term" value="F:iron ion binding"/>
    <property type="evidence" value="ECO:0007669"/>
    <property type="project" value="InterPro"/>
</dbReference>
<dbReference type="InterPro" id="IPR037165">
    <property type="entry name" value="AldOxase/xan_DH_Mopterin-bd_sf"/>
</dbReference>
<dbReference type="InterPro" id="IPR046867">
    <property type="entry name" value="AldOxase/xan_DH_MoCoBD2"/>
</dbReference>
<dbReference type="SUPFAM" id="SSF54665">
    <property type="entry name" value="CO dehydrogenase molybdoprotein N-domain-like"/>
    <property type="match status" value="1"/>
</dbReference>
<dbReference type="GO" id="GO:0016491">
    <property type="term" value="F:oxidoreductase activity"/>
    <property type="evidence" value="ECO:0007669"/>
    <property type="project" value="InterPro"/>
</dbReference>
<evidence type="ECO:0000313" key="4">
    <source>
        <dbReference type="Proteomes" id="UP000712673"/>
    </source>
</evidence>
<dbReference type="Pfam" id="PF20256">
    <property type="entry name" value="MoCoBD_2"/>
    <property type="match status" value="1"/>
</dbReference>
<evidence type="ECO:0000259" key="2">
    <source>
        <dbReference type="SMART" id="SM01008"/>
    </source>
</evidence>
<feature type="region of interest" description="Disordered" evidence="1">
    <location>
        <begin position="1"/>
        <end position="20"/>
    </location>
</feature>
<dbReference type="InterPro" id="IPR008274">
    <property type="entry name" value="AldOxase/xan_DH_MoCoBD1"/>
</dbReference>